<dbReference type="Proteomes" id="UP000479000">
    <property type="component" value="Unassembled WGS sequence"/>
</dbReference>
<evidence type="ECO:0000256" key="1">
    <source>
        <dbReference type="SAM" id="MobiDB-lite"/>
    </source>
</evidence>
<sequence length="61" mass="6808">MAWFLAGTASANGTRVKAPPPTCPSREYKGEPRERGSLSHDWSRFFLAEAGASQLIDWRIE</sequence>
<reference evidence="2 3" key="1">
    <citation type="submission" date="2020-02" db="EMBL/GenBank/DDBJ databases">
        <authorList>
            <person name="Ferguson B K."/>
        </authorList>
    </citation>
    <scope>NUCLEOTIDE SEQUENCE [LARGE SCALE GENOMIC DNA]</scope>
</reference>
<dbReference type="EMBL" id="CADCXU010006424">
    <property type="protein sequence ID" value="CAA9997978.1"/>
    <property type="molecule type" value="Genomic_DNA"/>
</dbReference>
<feature type="region of interest" description="Disordered" evidence="1">
    <location>
        <begin position="1"/>
        <end position="37"/>
    </location>
</feature>
<evidence type="ECO:0000313" key="2">
    <source>
        <dbReference type="EMBL" id="CAA9997978.1"/>
    </source>
</evidence>
<feature type="compositionally biased region" description="Basic and acidic residues" evidence="1">
    <location>
        <begin position="26"/>
        <end position="37"/>
    </location>
</feature>
<name>A0A6H5G6V8_9HEMI</name>
<organism evidence="2 3">
    <name type="scientific">Nesidiocoris tenuis</name>
    <dbReference type="NCBI Taxonomy" id="355587"/>
    <lineage>
        <taxon>Eukaryota</taxon>
        <taxon>Metazoa</taxon>
        <taxon>Ecdysozoa</taxon>
        <taxon>Arthropoda</taxon>
        <taxon>Hexapoda</taxon>
        <taxon>Insecta</taxon>
        <taxon>Pterygota</taxon>
        <taxon>Neoptera</taxon>
        <taxon>Paraneoptera</taxon>
        <taxon>Hemiptera</taxon>
        <taxon>Heteroptera</taxon>
        <taxon>Panheteroptera</taxon>
        <taxon>Cimicomorpha</taxon>
        <taxon>Miridae</taxon>
        <taxon>Dicyphina</taxon>
        <taxon>Nesidiocoris</taxon>
    </lineage>
</organism>
<protein>
    <submittedName>
        <fullName evidence="2">Uncharacterized protein</fullName>
    </submittedName>
</protein>
<dbReference type="AlphaFoldDB" id="A0A6H5G6V8"/>
<feature type="non-terminal residue" evidence="2">
    <location>
        <position position="61"/>
    </location>
</feature>
<keyword evidence="3" id="KW-1185">Reference proteome</keyword>
<gene>
    <name evidence="2" type="ORF">NTEN_LOCUS4272</name>
</gene>
<evidence type="ECO:0000313" key="3">
    <source>
        <dbReference type="Proteomes" id="UP000479000"/>
    </source>
</evidence>
<accession>A0A6H5G6V8</accession>
<proteinExistence type="predicted"/>